<proteinExistence type="predicted"/>
<sequence>MKGDIVYSFCNFCGKVTKHIRGVKLERIRGLRQEIPILHCLNCENEKEAENE</sequence>
<evidence type="ECO:0000313" key="2">
    <source>
        <dbReference type="Proteomes" id="UP000033881"/>
    </source>
</evidence>
<dbReference type="AlphaFoldDB" id="A0A0G0M6J0"/>
<protein>
    <submittedName>
        <fullName evidence="1">Uncharacterized protein</fullName>
    </submittedName>
</protein>
<evidence type="ECO:0000313" key="1">
    <source>
        <dbReference type="EMBL" id="KKQ98842.1"/>
    </source>
</evidence>
<dbReference type="EMBL" id="LBWB01000034">
    <property type="protein sequence ID" value="KKQ98842.1"/>
    <property type="molecule type" value="Genomic_DNA"/>
</dbReference>
<gene>
    <name evidence="1" type="ORF">UT24_C0034G0020</name>
</gene>
<name>A0A0G0M6J0_9BACT</name>
<dbReference type="Proteomes" id="UP000033881">
    <property type="component" value="Unassembled WGS sequence"/>
</dbReference>
<organism evidence="1 2">
    <name type="scientific">Candidatus Woesebacteria bacterium GW2011_GWB1_39_12</name>
    <dbReference type="NCBI Taxonomy" id="1618574"/>
    <lineage>
        <taxon>Bacteria</taxon>
        <taxon>Candidatus Woeseibacteriota</taxon>
    </lineage>
</organism>
<accession>A0A0G0M6J0</accession>
<dbReference type="STRING" id="1618574.UT24_C0034G0020"/>
<reference evidence="1 2" key="1">
    <citation type="journal article" date="2015" name="Nature">
        <title>rRNA introns, odd ribosomes, and small enigmatic genomes across a large radiation of phyla.</title>
        <authorList>
            <person name="Brown C.T."/>
            <person name="Hug L.A."/>
            <person name="Thomas B.C."/>
            <person name="Sharon I."/>
            <person name="Castelle C.J."/>
            <person name="Singh A."/>
            <person name="Wilkins M.J."/>
            <person name="Williams K.H."/>
            <person name="Banfield J.F."/>
        </authorList>
    </citation>
    <scope>NUCLEOTIDE SEQUENCE [LARGE SCALE GENOMIC DNA]</scope>
</reference>
<comment type="caution">
    <text evidence="1">The sequence shown here is derived from an EMBL/GenBank/DDBJ whole genome shotgun (WGS) entry which is preliminary data.</text>
</comment>